<gene>
    <name evidence="2" type="ORF">RCC_08832</name>
</gene>
<dbReference type="AlphaFoldDB" id="A0A2D3VDJ1"/>
<protein>
    <submittedName>
        <fullName evidence="2">Uncharacterized protein</fullName>
    </submittedName>
</protein>
<accession>A0A2D3VDJ1</accession>
<organism evidence="2 3">
    <name type="scientific">Ramularia collo-cygni</name>
    <dbReference type="NCBI Taxonomy" id="112498"/>
    <lineage>
        <taxon>Eukaryota</taxon>
        <taxon>Fungi</taxon>
        <taxon>Dikarya</taxon>
        <taxon>Ascomycota</taxon>
        <taxon>Pezizomycotina</taxon>
        <taxon>Dothideomycetes</taxon>
        <taxon>Dothideomycetidae</taxon>
        <taxon>Mycosphaerellales</taxon>
        <taxon>Mycosphaerellaceae</taxon>
        <taxon>Ramularia</taxon>
    </lineage>
</organism>
<dbReference type="EMBL" id="FJUY01000015">
    <property type="protein sequence ID" value="CZT23122.1"/>
    <property type="molecule type" value="Genomic_DNA"/>
</dbReference>
<feature type="compositionally biased region" description="Basic and acidic residues" evidence="1">
    <location>
        <begin position="1"/>
        <end position="10"/>
    </location>
</feature>
<feature type="compositionally biased region" description="Low complexity" evidence="1">
    <location>
        <begin position="129"/>
        <end position="138"/>
    </location>
</feature>
<evidence type="ECO:0000313" key="2">
    <source>
        <dbReference type="EMBL" id="CZT23122.1"/>
    </source>
</evidence>
<evidence type="ECO:0000256" key="1">
    <source>
        <dbReference type="SAM" id="MobiDB-lite"/>
    </source>
</evidence>
<proteinExistence type="predicted"/>
<dbReference type="GeneID" id="35603912"/>
<dbReference type="RefSeq" id="XP_023629846.1">
    <property type="nucleotide sequence ID" value="XM_023774078.1"/>
</dbReference>
<keyword evidence="3" id="KW-1185">Reference proteome</keyword>
<name>A0A2D3VDJ1_9PEZI</name>
<feature type="region of interest" description="Disordered" evidence="1">
    <location>
        <begin position="1"/>
        <end position="106"/>
    </location>
</feature>
<feature type="compositionally biased region" description="Polar residues" evidence="1">
    <location>
        <begin position="30"/>
        <end position="43"/>
    </location>
</feature>
<dbReference type="Proteomes" id="UP000225277">
    <property type="component" value="Unassembled WGS sequence"/>
</dbReference>
<evidence type="ECO:0000313" key="3">
    <source>
        <dbReference type="Proteomes" id="UP000225277"/>
    </source>
</evidence>
<reference evidence="2 3" key="1">
    <citation type="submission" date="2016-03" db="EMBL/GenBank/DDBJ databases">
        <authorList>
            <person name="Ploux O."/>
        </authorList>
    </citation>
    <scope>NUCLEOTIDE SEQUENCE [LARGE SCALE GENOMIC DNA]</scope>
    <source>
        <strain evidence="2 3">URUG2</strain>
    </source>
</reference>
<feature type="region of interest" description="Disordered" evidence="1">
    <location>
        <begin position="129"/>
        <end position="188"/>
    </location>
</feature>
<feature type="compositionally biased region" description="Basic and acidic residues" evidence="1">
    <location>
        <begin position="168"/>
        <end position="188"/>
    </location>
</feature>
<sequence length="188" mass="19852">MSNSQDKKMLGMDANNGDNGTAQGKRHANPASTSARGTSSAQPTFFAGLGVVPPSQVPRVIHRRTTTAPSPSLEAGEWGPREPQGNESRTATRGGRAPTAGHRRSFTMPEIVVTEPSNAAPASAILPPARAGLLRPPGTTLALPTWTPPQGPPAPRPNRNLLMGLANRAKERQGRKIEDKGKEHLGKK</sequence>
<feature type="compositionally biased region" description="Pro residues" evidence="1">
    <location>
        <begin position="146"/>
        <end position="156"/>
    </location>
</feature>